<evidence type="ECO:0000256" key="1">
    <source>
        <dbReference type="ARBA" id="ARBA00004286"/>
    </source>
</evidence>
<evidence type="ECO:0000313" key="13">
    <source>
        <dbReference type="Proteomes" id="UP001061958"/>
    </source>
</evidence>
<dbReference type="GO" id="GO:0003682">
    <property type="term" value="F:chromatin binding"/>
    <property type="evidence" value="ECO:0007669"/>
    <property type="project" value="TreeGrafter"/>
</dbReference>
<reference evidence="12" key="2">
    <citation type="submission" date="2022-01" db="EMBL/GenBank/DDBJ databases">
        <authorList>
            <person name="Hirooka S."/>
            <person name="Miyagishima S.Y."/>
        </authorList>
    </citation>
    <scope>NUCLEOTIDE SEQUENCE</scope>
    <source>
        <strain evidence="12">NBRC 102759</strain>
    </source>
</reference>
<dbReference type="PANTHER" id="PTHR13108">
    <property type="entry name" value="CONDENSIN COMPLEX SUBUNIT 2"/>
    <property type="match status" value="1"/>
</dbReference>
<evidence type="ECO:0000256" key="6">
    <source>
        <dbReference type="ARBA" id="ARBA00022490"/>
    </source>
</evidence>
<dbReference type="PANTHER" id="PTHR13108:SF9">
    <property type="entry name" value="CONDENSIN COMPLEX SUBUNIT 2"/>
    <property type="match status" value="1"/>
</dbReference>
<evidence type="ECO:0000256" key="4">
    <source>
        <dbReference type="ARBA" id="ARBA00016065"/>
    </source>
</evidence>
<evidence type="ECO:0000256" key="9">
    <source>
        <dbReference type="ARBA" id="ARBA00023067"/>
    </source>
</evidence>
<comment type="subcellular location">
    <subcellularLocation>
        <location evidence="1">Chromosome</location>
    </subcellularLocation>
    <subcellularLocation>
        <location evidence="2">Cytoplasm</location>
    </subcellularLocation>
</comment>
<dbReference type="GO" id="GO:0000796">
    <property type="term" value="C:condensin complex"/>
    <property type="evidence" value="ECO:0007669"/>
    <property type="project" value="InterPro"/>
</dbReference>
<keyword evidence="8" id="KW-0498">Mitosis</keyword>
<dbReference type="EMBL" id="BQMJ01000034">
    <property type="protein sequence ID" value="GJQ12573.1"/>
    <property type="molecule type" value="Genomic_DNA"/>
</dbReference>
<keyword evidence="7" id="KW-0132">Cell division</keyword>
<comment type="similarity">
    <text evidence="3">Belongs to the CND2 (condensin subunit 2) family.</text>
</comment>
<dbReference type="GO" id="GO:0051301">
    <property type="term" value="P:cell division"/>
    <property type="evidence" value="ECO:0007669"/>
    <property type="project" value="UniProtKB-KW"/>
</dbReference>
<name>A0A9C7PXH2_9RHOD</name>
<keyword evidence="5" id="KW-0158">Chromosome</keyword>
<gene>
    <name evidence="12" type="ORF">GpartN1_g4364.t1</name>
</gene>
<keyword evidence="13" id="KW-1185">Reference proteome</keyword>
<evidence type="ECO:0000256" key="10">
    <source>
        <dbReference type="ARBA" id="ARBA00023306"/>
    </source>
</evidence>
<dbReference type="Proteomes" id="UP001061958">
    <property type="component" value="Unassembled WGS sequence"/>
</dbReference>
<evidence type="ECO:0000256" key="11">
    <source>
        <dbReference type="SAM" id="MobiDB-lite"/>
    </source>
</evidence>
<organism evidence="12 13">
    <name type="scientific">Galdieria partita</name>
    <dbReference type="NCBI Taxonomy" id="83374"/>
    <lineage>
        <taxon>Eukaryota</taxon>
        <taxon>Rhodophyta</taxon>
        <taxon>Bangiophyceae</taxon>
        <taxon>Galdieriales</taxon>
        <taxon>Galdieriaceae</taxon>
        <taxon>Galdieria</taxon>
    </lineage>
</organism>
<comment type="caution">
    <text evidence="12">The sequence shown here is derived from an EMBL/GenBank/DDBJ whole genome shotgun (WGS) entry which is preliminary data.</text>
</comment>
<sequence length="761" mass="87012">MEERLFQESTWTTPKSDKTPRRRLSSFFRNSPHSSVLIKTPELQQSTSATIGTPLRFNDDEAEKQAARKAKKEQNLFQTTSKQVEVSNATLEEKLDPRQLAQLYSTTIKLCRDNKINAKNSWSLALIDHLRSLVVNGEIKTEEDPNQETEEPTEANFQLAGVTLDASTKIYSYRVDSVHTSAYSVLGDLTRSGGQPENEVVEEDDSEETVELSAVKKKHSKSRTQGECTLEKNMDNISVKTYDVEHMLDPLFQVISRAIHNTETNNSLLHALKLSQEPCKDGACHLVFDSQQPFFASLQNGCIGITPLQKYQDGYNFVKKSLQNQADSFSTDVAYKNAICPGMMKYVQSVGHSITNKENQLPPNVTVENPEMMRNDTQEWAPIDYSSVYMDSYDGLELESWNEEWAMEAKWTSSNGETFPLEEVSGMDEEEQKQWITEMFAHGADMFQVGELFNGNTESNMKWNDNKLQRLLALSWAGPTHWKYFSGVRNVYLSTNEHKGERKIEKRHRSKVDKLLDFSKPVEDVDFCSAFSQPKNPNSILLSNASWLKDEDSTNLLPPDLHYQPSDLFRLFLKPTYLVKKTIKGTDSHYHRHPDHWNTNGLEEEDIHYDFIGNQDEELSAAVGNNSTSYWEPSTTTNMEELEFVEQPYKVEKVDIPFATMAKNVDIRQLKQDMWRIISEQGTFSSNESESLQEASSNSTNETLLSLQQMVTKLSEQFSERDRKDITPPYLFICLLHLANEKGLFLKESEDLSDIFITSFS</sequence>
<proteinExistence type="inferred from homology"/>
<evidence type="ECO:0000256" key="7">
    <source>
        <dbReference type="ARBA" id="ARBA00022618"/>
    </source>
</evidence>
<accession>A0A9C7PXH2</accession>
<evidence type="ECO:0000256" key="5">
    <source>
        <dbReference type="ARBA" id="ARBA00022454"/>
    </source>
</evidence>
<keyword evidence="9" id="KW-0226">DNA condensation</keyword>
<keyword evidence="10" id="KW-0131">Cell cycle</keyword>
<protein>
    <recommendedName>
        <fullName evidence="4">Condensin complex subunit 2</fullName>
    </recommendedName>
</protein>
<evidence type="ECO:0000256" key="3">
    <source>
        <dbReference type="ARBA" id="ARBA00009471"/>
    </source>
</evidence>
<dbReference type="GO" id="GO:0007076">
    <property type="term" value="P:mitotic chromosome condensation"/>
    <property type="evidence" value="ECO:0007669"/>
    <property type="project" value="InterPro"/>
</dbReference>
<dbReference type="AlphaFoldDB" id="A0A9C7PXH2"/>
<feature type="region of interest" description="Disordered" evidence="11">
    <location>
        <begin position="1"/>
        <end position="23"/>
    </location>
</feature>
<evidence type="ECO:0000256" key="8">
    <source>
        <dbReference type="ARBA" id="ARBA00022776"/>
    </source>
</evidence>
<keyword evidence="6" id="KW-0963">Cytoplasm</keyword>
<reference evidence="12" key="1">
    <citation type="journal article" date="2022" name="Proc. Natl. Acad. Sci. U.S.A.">
        <title>Life cycle and functional genomics of the unicellular red alga Galdieria for elucidating algal and plant evolution and industrial use.</title>
        <authorList>
            <person name="Hirooka S."/>
            <person name="Itabashi T."/>
            <person name="Ichinose T.M."/>
            <person name="Onuma R."/>
            <person name="Fujiwara T."/>
            <person name="Yamashita S."/>
            <person name="Jong L.W."/>
            <person name="Tomita R."/>
            <person name="Iwane A.H."/>
            <person name="Miyagishima S.Y."/>
        </authorList>
    </citation>
    <scope>NUCLEOTIDE SEQUENCE</scope>
    <source>
        <strain evidence="12">NBRC 102759</strain>
    </source>
</reference>
<dbReference type="InterPro" id="IPR022816">
    <property type="entry name" value="Condensin_barren_su2"/>
</dbReference>
<dbReference type="GO" id="GO:0005737">
    <property type="term" value="C:cytoplasm"/>
    <property type="evidence" value="ECO:0007669"/>
    <property type="project" value="UniProtKB-SubCell"/>
</dbReference>
<evidence type="ECO:0000313" key="12">
    <source>
        <dbReference type="EMBL" id="GJQ12573.1"/>
    </source>
</evidence>
<dbReference type="OrthoDB" id="362021at2759"/>
<evidence type="ECO:0000256" key="2">
    <source>
        <dbReference type="ARBA" id="ARBA00004496"/>
    </source>
</evidence>
<dbReference type="Pfam" id="PF05786">
    <property type="entry name" value="Cnd2"/>
    <property type="match status" value="2"/>
</dbReference>